<keyword evidence="2" id="KW-1185">Reference proteome</keyword>
<evidence type="ECO:0000313" key="2">
    <source>
        <dbReference type="Proteomes" id="UP000006365"/>
    </source>
</evidence>
<gene>
    <name evidence="1" type="ordered locus">Despr_3089</name>
</gene>
<dbReference type="EMBL" id="CP002364">
    <property type="protein sequence ID" value="ADW19222.1"/>
    <property type="molecule type" value="Genomic_DNA"/>
</dbReference>
<dbReference type="KEGG" id="dpr:Despr_3089"/>
<dbReference type="AlphaFoldDB" id="A0A7U4DQK6"/>
<organism evidence="1 2">
    <name type="scientific">Desulfobulbus propionicus (strain ATCC 33891 / DSM 2032 / VKM B-1956 / 1pr3)</name>
    <dbReference type="NCBI Taxonomy" id="577650"/>
    <lineage>
        <taxon>Bacteria</taxon>
        <taxon>Pseudomonadati</taxon>
        <taxon>Thermodesulfobacteriota</taxon>
        <taxon>Desulfobulbia</taxon>
        <taxon>Desulfobulbales</taxon>
        <taxon>Desulfobulbaceae</taxon>
        <taxon>Desulfobulbus</taxon>
    </lineage>
</organism>
<proteinExistence type="predicted"/>
<name>A0A7U4DQK6_DESPD</name>
<accession>A0A7U4DQK6</accession>
<evidence type="ECO:0000313" key="1">
    <source>
        <dbReference type="EMBL" id="ADW19222.1"/>
    </source>
</evidence>
<sequence length="127" mass="14457">MSNISKNDIKIFGKVLQALGEIIVSKPEILMSILDKEVEAEAPPQAKEKPHGLPSAMKDTDLFSFSKNHNKEEIIALLNELTVDELKQIISHYSLGYTKLKSKEKISEYIADQFKKRTTDVFLKHEK</sequence>
<dbReference type="Proteomes" id="UP000006365">
    <property type="component" value="Chromosome"/>
</dbReference>
<reference evidence="1 2" key="1">
    <citation type="journal article" date="2011" name="Stand. Genomic Sci.">
        <title>Complete genome sequence of Desulfobulbus propionicus type strain (1pr3).</title>
        <authorList>
            <person name="Pagani I."/>
            <person name="Lapidus A."/>
            <person name="Nolan M."/>
            <person name="Lucas S."/>
            <person name="Hammon N."/>
            <person name="Deshpande S."/>
            <person name="Cheng J.F."/>
            <person name="Chertkov O."/>
            <person name="Davenport K."/>
            <person name="Tapia R."/>
            <person name="Han C."/>
            <person name="Goodwin L."/>
            <person name="Pitluck S."/>
            <person name="Liolios K."/>
            <person name="Mavromatis K."/>
            <person name="Ivanova N."/>
            <person name="Mikhailova N."/>
            <person name="Pati A."/>
            <person name="Chen A."/>
            <person name="Palaniappan K."/>
            <person name="Land M."/>
            <person name="Hauser L."/>
            <person name="Chang Y.J."/>
            <person name="Jeffries C.D."/>
            <person name="Detter J.C."/>
            <person name="Brambilla E."/>
            <person name="Kannan K.P."/>
            <person name="Djao O.D."/>
            <person name="Rohde M."/>
            <person name="Pukall R."/>
            <person name="Spring S."/>
            <person name="Goker M."/>
            <person name="Sikorski J."/>
            <person name="Woyke T."/>
            <person name="Bristow J."/>
            <person name="Eisen J.A."/>
            <person name="Markowitz V."/>
            <person name="Hugenholtz P."/>
            <person name="Kyrpides N.C."/>
            <person name="Klenk H.P."/>
        </authorList>
    </citation>
    <scope>NUCLEOTIDE SEQUENCE [LARGE SCALE GENOMIC DNA]</scope>
    <source>
        <strain evidence="2">ATCC 33891 / DSM 2032 / 1pr3</strain>
    </source>
</reference>
<protein>
    <submittedName>
        <fullName evidence="1">Uncharacterized protein</fullName>
    </submittedName>
</protein>
<dbReference type="RefSeq" id="WP_015725747.1">
    <property type="nucleotide sequence ID" value="NC_014972.1"/>
</dbReference>